<evidence type="ECO:0000313" key="2">
    <source>
        <dbReference type="Proteomes" id="UP000006322"/>
    </source>
</evidence>
<dbReference type="Proteomes" id="UP000006322">
    <property type="component" value="Unassembled WGS sequence"/>
</dbReference>
<dbReference type="InterPro" id="IPR010710">
    <property type="entry name" value="DUF1289"/>
</dbReference>
<protein>
    <submittedName>
        <fullName evidence="1">Uncharacterized protein</fullName>
    </submittedName>
</protein>
<dbReference type="Pfam" id="PF06945">
    <property type="entry name" value="DUF1289"/>
    <property type="match status" value="1"/>
</dbReference>
<name>K6ZFM0_9ALTE</name>
<keyword evidence="2" id="KW-1185">Reference proteome</keyword>
<sequence>MQQLEIFHIESPCIGVCQSGYRGYCLGCYRSREERLHWVNLDDQVKSKIVKACALRKKRAFARKRSQESSITIGPIQGDLLD</sequence>
<comment type="caution">
    <text evidence="1">The sequence shown here is derived from an EMBL/GenBank/DDBJ whole genome shotgun (WGS) entry which is preliminary data.</text>
</comment>
<reference evidence="2" key="1">
    <citation type="journal article" date="2014" name="Environ. Microbiol.">
        <title>Comparative genomics of the marine bacterial genus Glaciecola reveals the high degree of genomic diversity and genomic characteristic for cold adaptation.</title>
        <authorList>
            <person name="Qin Q.L."/>
            <person name="Xie B.B."/>
            <person name="Yu Y."/>
            <person name="Shu Y.L."/>
            <person name="Rong J.C."/>
            <person name="Zhang Y.J."/>
            <person name="Zhao D.L."/>
            <person name="Chen X.L."/>
            <person name="Zhang X.Y."/>
            <person name="Chen B."/>
            <person name="Zhou B.C."/>
            <person name="Zhang Y.Z."/>
        </authorList>
    </citation>
    <scope>NUCLEOTIDE SEQUENCE [LARGE SCALE GENOMIC DNA]</scope>
    <source>
        <strain evidence="2">LMG 21857</strain>
    </source>
</reference>
<organism evidence="1 2">
    <name type="scientific">Paraglaciecola polaris LMG 21857</name>
    <dbReference type="NCBI Taxonomy" id="1129793"/>
    <lineage>
        <taxon>Bacteria</taxon>
        <taxon>Pseudomonadati</taxon>
        <taxon>Pseudomonadota</taxon>
        <taxon>Gammaproteobacteria</taxon>
        <taxon>Alteromonadales</taxon>
        <taxon>Alteromonadaceae</taxon>
        <taxon>Paraglaciecola</taxon>
    </lineage>
</organism>
<dbReference type="RefSeq" id="WP_007106566.1">
    <property type="nucleotide sequence ID" value="NZ_BAER01000117.1"/>
</dbReference>
<proteinExistence type="predicted"/>
<dbReference type="STRING" id="1129793.GPLA_3922"/>
<gene>
    <name evidence="1" type="ORF">GPLA_3922</name>
</gene>
<dbReference type="AlphaFoldDB" id="K6ZFM0"/>
<dbReference type="PANTHER" id="PTHR35175">
    <property type="entry name" value="DUF1289 DOMAIN-CONTAINING PROTEIN"/>
    <property type="match status" value="1"/>
</dbReference>
<accession>K6ZFM0</accession>
<evidence type="ECO:0000313" key="1">
    <source>
        <dbReference type="EMBL" id="GAC34801.1"/>
    </source>
</evidence>
<dbReference type="OrthoDB" id="8911262at2"/>
<dbReference type="EMBL" id="BAER01000117">
    <property type="protein sequence ID" value="GAC34801.1"/>
    <property type="molecule type" value="Genomic_DNA"/>
</dbReference>
<dbReference type="PANTHER" id="PTHR35175:SF1">
    <property type="entry name" value="OXIDOREDUCTASE"/>
    <property type="match status" value="1"/>
</dbReference>